<dbReference type="SMART" id="SM00513">
    <property type="entry name" value="SAP"/>
    <property type="match status" value="1"/>
</dbReference>
<dbReference type="FunFam" id="4.10.970.10:FF:000003">
    <property type="entry name" value="ATP-dependent DNA helicase II subunit 1"/>
    <property type="match status" value="1"/>
</dbReference>
<evidence type="ECO:0000256" key="18">
    <source>
        <dbReference type="ARBA" id="ARBA00024890"/>
    </source>
</evidence>
<dbReference type="Pfam" id="PF02037">
    <property type="entry name" value="SAP"/>
    <property type="match status" value="1"/>
</dbReference>
<dbReference type="InterPro" id="IPR027388">
    <property type="entry name" value="Ku70_bridge/pillars_dom_sf"/>
</dbReference>
<keyword evidence="17" id="KW-0539">Nucleus</keyword>
<evidence type="ECO:0000259" key="23">
    <source>
        <dbReference type="PROSITE" id="PS50800"/>
    </source>
</evidence>
<keyword evidence="9" id="KW-0227">DNA damage</keyword>
<feature type="region of interest" description="Disordered" evidence="22">
    <location>
        <begin position="1"/>
        <end position="22"/>
    </location>
</feature>
<gene>
    <name evidence="24" type="ORF">TRUGW13939_08207</name>
</gene>
<dbReference type="InterPro" id="IPR036465">
    <property type="entry name" value="vWFA_dom_sf"/>
</dbReference>
<dbReference type="Pfam" id="PF03730">
    <property type="entry name" value="Ku_C"/>
    <property type="match status" value="1"/>
</dbReference>
<evidence type="ECO:0000313" key="24">
    <source>
        <dbReference type="EMBL" id="QKX61061.1"/>
    </source>
</evidence>
<dbReference type="GO" id="GO:0003684">
    <property type="term" value="F:damaged DNA binding"/>
    <property type="evidence" value="ECO:0007669"/>
    <property type="project" value="InterPro"/>
</dbReference>
<dbReference type="GO" id="GO:0006303">
    <property type="term" value="P:double-strand break repair via nonhomologous end joining"/>
    <property type="evidence" value="ECO:0007669"/>
    <property type="project" value="InterPro"/>
</dbReference>
<dbReference type="Gene3D" id="2.40.290.10">
    <property type="match status" value="1"/>
</dbReference>
<evidence type="ECO:0000256" key="19">
    <source>
        <dbReference type="ARBA" id="ARBA00031811"/>
    </source>
</evidence>
<name>A0A7H8R5U0_TALRU</name>
<dbReference type="InterPro" id="IPR036361">
    <property type="entry name" value="SAP_dom_sf"/>
</dbReference>
<evidence type="ECO:0000256" key="5">
    <source>
        <dbReference type="ARBA" id="ARBA00012551"/>
    </source>
</evidence>
<dbReference type="OrthoDB" id="3249161at2759"/>
<dbReference type="InterPro" id="IPR005161">
    <property type="entry name" value="Ku_N"/>
</dbReference>
<dbReference type="SUPFAM" id="SSF100939">
    <property type="entry name" value="SPOC domain-like"/>
    <property type="match status" value="1"/>
</dbReference>
<evidence type="ECO:0000256" key="17">
    <source>
        <dbReference type="ARBA" id="ARBA00023242"/>
    </source>
</evidence>
<dbReference type="SUPFAM" id="SSF53300">
    <property type="entry name" value="vWA-like"/>
    <property type="match status" value="1"/>
</dbReference>
<dbReference type="Pfam" id="PF02735">
    <property type="entry name" value="Ku"/>
    <property type="match status" value="1"/>
</dbReference>
<keyword evidence="25" id="KW-1185">Reference proteome</keyword>
<feature type="active site" description="Schiff-base intermediate with DNA; for 5'-deoxyribose-5-phosphate lyase activity" evidence="21">
    <location>
        <position position="25"/>
    </location>
</feature>
<feature type="compositionally biased region" description="Acidic residues" evidence="22">
    <location>
        <begin position="8"/>
        <end position="21"/>
    </location>
</feature>
<dbReference type="KEGG" id="trg:TRUGW13939_08207"/>
<dbReference type="AlphaFoldDB" id="A0A7H8R5U0"/>
<dbReference type="GO" id="GO:0003690">
    <property type="term" value="F:double-stranded DNA binding"/>
    <property type="evidence" value="ECO:0007669"/>
    <property type="project" value="TreeGrafter"/>
</dbReference>
<dbReference type="Gene3D" id="3.40.50.410">
    <property type="entry name" value="von Willebrand factor, type A domain"/>
    <property type="match status" value="1"/>
</dbReference>
<evidence type="ECO:0000256" key="3">
    <source>
        <dbReference type="ARBA" id="ARBA00005240"/>
    </source>
</evidence>
<dbReference type="GO" id="GO:0006310">
    <property type="term" value="P:DNA recombination"/>
    <property type="evidence" value="ECO:0007669"/>
    <property type="project" value="UniProtKB-KW"/>
</dbReference>
<dbReference type="GO" id="GO:0003678">
    <property type="term" value="F:DNA helicase activity"/>
    <property type="evidence" value="ECO:0007669"/>
    <property type="project" value="UniProtKB-EC"/>
</dbReference>
<evidence type="ECO:0000256" key="21">
    <source>
        <dbReference type="PIRSR" id="PIRSR003033-1"/>
    </source>
</evidence>
<evidence type="ECO:0000256" key="12">
    <source>
        <dbReference type="ARBA" id="ARBA00022840"/>
    </source>
</evidence>
<keyword evidence="11" id="KW-0347">Helicase</keyword>
<evidence type="ECO:0000256" key="15">
    <source>
        <dbReference type="ARBA" id="ARBA00023172"/>
    </source>
</evidence>
<evidence type="ECO:0000256" key="22">
    <source>
        <dbReference type="SAM" id="MobiDB-lite"/>
    </source>
</evidence>
<keyword evidence="16" id="KW-0234">DNA repair</keyword>
<dbReference type="PANTHER" id="PTHR12604:SF2">
    <property type="entry name" value="X-RAY REPAIR CROSS-COMPLEMENTING PROTEIN 6"/>
    <property type="match status" value="1"/>
</dbReference>
<comment type="catalytic activity">
    <reaction evidence="20">
        <text>ATP + H2O = ADP + phosphate + H(+)</text>
        <dbReference type="Rhea" id="RHEA:13065"/>
        <dbReference type="ChEBI" id="CHEBI:15377"/>
        <dbReference type="ChEBI" id="CHEBI:15378"/>
        <dbReference type="ChEBI" id="CHEBI:30616"/>
        <dbReference type="ChEBI" id="CHEBI:43474"/>
        <dbReference type="ChEBI" id="CHEBI:456216"/>
        <dbReference type="EC" id="3.6.4.12"/>
    </reaction>
</comment>
<evidence type="ECO:0000256" key="13">
    <source>
        <dbReference type="ARBA" id="ARBA00022895"/>
    </source>
</evidence>
<keyword evidence="12" id="KW-0067">ATP-binding</keyword>
<keyword evidence="14" id="KW-0238">DNA-binding</keyword>
<keyword evidence="10" id="KW-0378">Hydrolase</keyword>
<dbReference type="NCBIfam" id="TIGR00578">
    <property type="entry name" value="ku70"/>
    <property type="match status" value="1"/>
</dbReference>
<evidence type="ECO:0000256" key="8">
    <source>
        <dbReference type="ARBA" id="ARBA00022741"/>
    </source>
</evidence>
<evidence type="ECO:0000313" key="25">
    <source>
        <dbReference type="Proteomes" id="UP000509510"/>
    </source>
</evidence>
<dbReference type="CDD" id="cd00788">
    <property type="entry name" value="KU70"/>
    <property type="match status" value="1"/>
</dbReference>
<dbReference type="SMART" id="SM00559">
    <property type="entry name" value="Ku78"/>
    <property type="match status" value="1"/>
</dbReference>
<dbReference type="InterPro" id="IPR047087">
    <property type="entry name" value="KU70_core_dom"/>
</dbReference>
<evidence type="ECO:0000256" key="7">
    <source>
        <dbReference type="ARBA" id="ARBA00022454"/>
    </source>
</evidence>
<feature type="region of interest" description="Disordered" evidence="22">
    <location>
        <begin position="565"/>
        <end position="598"/>
    </location>
</feature>
<comment type="function">
    <text evidence="18">Single-stranded DNA-dependent ATP-dependent helicase. Involved in non-homologous end joining (NHEJ) DNA double strand break repair. DNA-binding is sequence-independent but has a high affinity to nicks in double-stranded DNA and to the ends of duplex DNA. Binds to naturally occurring chromosomal ends, and therefore provides chromosomal end protection. Required also for telomere recombination to repair telomeric ends in the absence of telomerase. KU70, of the KU70/KU80 heterodimer, binds to the stem loop of TLC1, the RNA component of telomerase. Involved in telomere maintenance. Interacts with telomeric repeats and subtelomeric sequences thereby controlling telomere length and protecting against subtelomeric rearrangement. Maintains telomeric chromatin, which is involved in silencing the expression of genes located at the telomere. Required for mating-type switching.</text>
</comment>
<dbReference type="InterPro" id="IPR016194">
    <property type="entry name" value="SPOC-like_C_dom_sf"/>
</dbReference>
<dbReference type="EC" id="3.6.4.12" evidence="5"/>
<protein>
    <recommendedName>
        <fullName evidence="6">ATP-dependent DNA helicase II subunit 1</fullName>
        <ecNumber evidence="5">3.6.4.12</ecNumber>
    </recommendedName>
    <alternativeName>
        <fullName evidence="19">ATP-dependent DNA helicase II subunit Ku70</fullName>
    </alternativeName>
</protein>
<evidence type="ECO:0000256" key="2">
    <source>
        <dbReference type="ARBA" id="ARBA00004574"/>
    </source>
</evidence>
<dbReference type="GO" id="GO:0042162">
    <property type="term" value="F:telomeric DNA binding"/>
    <property type="evidence" value="ECO:0007669"/>
    <property type="project" value="InterPro"/>
</dbReference>
<feature type="domain" description="SAP" evidence="23">
    <location>
        <begin position="612"/>
        <end position="646"/>
    </location>
</feature>
<dbReference type="PROSITE" id="PS50800">
    <property type="entry name" value="SAP"/>
    <property type="match status" value="1"/>
</dbReference>
<keyword evidence="13" id="KW-0779">Telomere</keyword>
<evidence type="ECO:0000256" key="10">
    <source>
        <dbReference type="ARBA" id="ARBA00022801"/>
    </source>
</evidence>
<dbReference type="InterPro" id="IPR005160">
    <property type="entry name" value="Ku_C"/>
</dbReference>
<evidence type="ECO:0000256" key="6">
    <source>
        <dbReference type="ARBA" id="ARBA00021796"/>
    </source>
</evidence>
<comment type="subunit">
    <text evidence="4">Heterodimer of Ku70 and Ku80.</text>
</comment>
<dbReference type="RefSeq" id="XP_035347236.1">
    <property type="nucleotide sequence ID" value="XM_035491343.1"/>
</dbReference>
<keyword evidence="15" id="KW-0233">DNA recombination</keyword>
<evidence type="ECO:0000256" key="16">
    <source>
        <dbReference type="ARBA" id="ARBA00023204"/>
    </source>
</evidence>
<dbReference type="GO" id="GO:0043564">
    <property type="term" value="C:Ku70:Ku80 complex"/>
    <property type="evidence" value="ECO:0007669"/>
    <property type="project" value="InterPro"/>
</dbReference>
<organism evidence="24 25">
    <name type="scientific">Talaromyces rugulosus</name>
    <name type="common">Penicillium rugulosum</name>
    <dbReference type="NCBI Taxonomy" id="121627"/>
    <lineage>
        <taxon>Eukaryota</taxon>
        <taxon>Fungi</taxon>
        <taxon>Dikarya</taxon>
        <taxon>Ascomycota</taxon>
        <taxon>Pezizomycotina</taxon>
        <taxon>Eurotiomycetes</taxon>
        <taxon>Eurotiomycetidae</taxon>
        <taxon>Eurotiales</taxon>
        <taxon>Trichocomaceae</taxon>
        <taxon>Talaromyces</taxon>
        <taxon>Talaromyces sect. Islandici</taxon>
    </lineage>
</organism>
<comment type="subcellular location">
    <subcellularLocation>
        <location evidence="2">Chromosome</location>
        <location evidence="2">Telomere</location>
    </subcellularLocation>
    <subcellularLocation>
        <location evidence="1">Nucleus</location>
    </subcellularLocation>
</comment>
<dbReference type="EMBL" id="CP055901">
    <property type="protein sequence ID" value="QKX61061.1"/>
    <property type="molecule type" value="Genomic_DNA"/>
</dbReference>
<dbReference type="Proteomes" id="UP000509510">
    <property type="component" value="Chromosome IV"/>
</dbReference>
<dbReference type="Gene3D" id="4.10.970.10">
    <property type="entry name" value="Ku70, bridge and pillars"/>
    <property type="match status" value="1"/>
</dbReference>
<keyword evidence="8" id="KW-0547">Nucleotide-binding</keyword>
<dbReference type="Gene3D" id="1.10.720.30">
    <property type="entry name" value="SAP domain"/>
    <property type="match status" value="1"/>
</dbReference>
<dbReference type="Pfam" id="PF03731">
    <property type="entry name" value="Ku_N"/>
    <property type="match status" value="1"/>
</dbReference>
<dbReference type="InterPro" id="IPR006164">
    <property type="entry name" value="DNA_bd_Ku70/Ku80"/>
</dbReference>
<dbReference type="InterPro" id="IPR006165">
    <property type="entry name" value="Ku70"/>
</dbReference>
<dbReference type="FunFam" id="2.40.290.10:FF:000001">
    <property type="entry name" value="X-ray repair cross complementing 6"/>
    <property type="match status" value="1"/>
</dbReference>
<comment type="similarity">
    <text evidence="3">Belongs to the ku70 family.</text>
</comment>
<dbReference type="FunFam" id="3.40.50.410:FF:000071">
    <property type="entry name" value="ATP-dependent DNA helicase II subunit 1"/>
    <property type="match status" value="1"/>
</dbReference>
<proteinExistence type="inferred from homology"/>
<dbReference type="InterPro" id="IPR003034">
    <property type="entry name" value="SAP_dom"/>
</dbReference>
<evidence type="ECO:0000256" key="11">
    <source>
        <dbReference type="ARBA" id="ARBA00022806"/>
    </source>
</evidence>
<evidence type="ECO:0000256" key="9">
    <source>
        <dbReference type="ARBA" id="ARBA00022763"/>
    </source>
</evidence>
<dbReference type="PANTHER" id="PTHR12604">
    <property type="entry name" value="KU AUTOANTIGEN DNA HELICASE"/>
    <property type="match status" value="1"/>
</dbReference>
<dbReference type="CDD" id="cd01458">
    <property type="entry name" value="vWA_ku"/>
    <property type="match status" value="1"/>
</dbReference>
<dbReference type="FunFam" id="1.10.1600.10:FF:000004">
    <property type="entry name" value="ATP-dependent DNA helicase II subunit 1"/>
    <property type="match status" value="1"/>
</dbReference>
<dbReference type="Gene3D" id="1.10.1600.10">
    <property type="match status" value="1"/>
</dbReference>
<feature type="compositionally biased region" description="Basic and acidic residues" evidence="22">
    <location>
        <begin position="584"/>
        <end position="596"/>
    </location>
</feature>
<accession>A0A7H8R5U0</accession>
<evidence type="ECO:0000256" key="20">
    <source>
        <dbReference type="ARBA" id="ARBA00047995"/>
    </source>
</evidence>
<evidence type="ECO:0000256" key="1">
    <source>
        <dbReference type="ARBA" id="ARBA00004123"/>
    </source>
</evidence>
<sequence>MAENYPPQDEDAFQEEEEVDDAGYKSVKDAVLFAIEISDSMLEARPASSDKHAPESPVKAAIKCAYSLMQQRIISHPKDMMGVLFFGTEASKFYTENEESRGDLAYPHCYLFTDLDIPDADDVKKLRAMAEDEEDAANEILVPSKDQVTMANVLFCANQIFTSKASNFLSRRLFIITDNDNPHGTDRAMRSAATVRAKDLYDLGVIIELFPISKLDHDFDRSKFYDDIIYKTTPSDPETSGLLPALSQVPTSGGDGISLLNSLLSSVNSKSVPRRALFSNVPLEFSPDFKISVTGYLIFKKQEPSRSCYIWLGGEKPQIAQGTTTQLAEDTARTVEKGEIRKAYKFGGEQVSFTIEEQQALRNFGDPVIRIVGFKPISSLPIWASTKHPTFIYPSEEDYVGSTRVFSALQQKLLQDQKIGIVWFIPRRNAAPVLAAMLPGPEKLDENNVQVTPPGMWLLPLPFADDIRQNPETNLVVAPEPLIDHMRTIVQQLQLPKAQYDPHKYPNPSLQWHYRILQALALDEDLPEQPEDKTIPKYRQIDKRAGDYVVEWGEELEAQHRKLFAEQPKTSTLAKRGPKATEPLAEKPSKKVKTEDSDQTANVLKLYHGGNLSKLTLPVLKEFLTSKSLSTTGKKADLIERVEEYFDKKG</sequence>
<dbReference type="PIRSF" id="PIRSF003033">
    <property type="entry name" value="Ku70"/>
    <property type="match status" value="1"/>
</dbReference>
<evidence type="ECO:0000256" key="4">
    <source>
        <dbReference type="ARBA" id="ARBA00011584"/>
    </source>
</evidence>
<keyword evidence="7" id="KW-0158">Chromosome</keyword>
<dbReference type="GeneID" id="55995696"/>
<dbReference type="SUPFAM" id="SSF68906">
    <property type="entry name" value="SAP domain"/>
    <property type="match status" value="1"/>
</dbReference>
<reference evidence="25" key="1">
    <citation type="submission" date="2020-06" db="EMBL/GenBank/DDBJ databases">
        <title>A chromosome-scale genome assembly of Talaromyces rugulosus W13939.</title>
        <authorList>
            <person name="Wang B."/>
            <person name="Guo L."/>
            <person name="Ye K."/>
            <person name="Wang L."/>
        </authorList>
    </citation>
    <scope>NUCLEOTIDE SEQUENCE [LARGE SCALE GENOMIC DNA]</scope>
    <source>
        <strain evidence="25">W13939</strain>
    </source>
</reference>
<dbReference type="GO" id="GO:0005524">
    <property type="term" value="F:ATP binding"/>
    <property type="evidence" value="ECO:0007669"/>
    <property type="project" value="UniProtKB-KW"/>
</dbReference>
<dbReference type="GO" id="GO:0000723">
    <property type="term" value="P:telomere maintenance"/>
    <property type="evidence" value="ECO:0007669"/>
    <property type="project" value="InterPro"/>
</dbReference>
<dbReference type="GO" id="GO:0016787">
    <property type="term" value="F:hydrolase activity"/>
    <property type="evidence" value="ECO:0007669"/>
    <property type="project" value="UniProtKB-KW"/>
</dbReference>
<dbReference type="GO" id="GO:0000781">
    <property type="term" value="C:chromosome, telomeric region"/>
    <property type="evidence" value="ECO:0007669"/>
    <property type="project" value="UniProtKB-SubCell"/>
</dbReference>
<evidence type="ECO:0000256" key="14">
    <source>
        <dbReference type="ARBA" id="ARBA00023125"/>
    </source>
</evidence>